<evidence type="ECO:0000256" key="1">
    <source>
        <dbReference type="SAM" id="MobiDB-lite"/>
    </source>
</evidence>
<reference evidence="3 4" key="1">
    <citation type="submission" date="2023-05" db="EMBL/GenBank/DDBJ databases">
        <title>B98-5 Cell Line De Novo Hybrid Assembly: An Optical Mapping Approach.</title>
        <authorList>
            <person name="Kananen K."/>
            <person name="Auerbach J.A."/>
            <person name="Kautto E."/>
            <person name="Blachly J.S."/>
        </authorList>
    </citation>
    <scope>NUCLEOTIDE SEQUENCE [LARGE SCALE GENOMIC DNA]</scope>
    <source>
        <strain evidence="3">B95-8</strain>
        <tissue evidence="3">Cell line</tissue>
    </source>
</reference>
<accession>A0ABQ9TV95</accession>
<feature type="region of interest" description="Disordered" evidence="1">
    <location>
        <begin position="64"/>
        <end position="84"/>
    </location>
</feature>
<dbReference type="EMBL" id="JASSZA010000019">
    <property type="protein sequence ID" value="KAK2088706.1"/>
    <property type="molecule type" value="Genomic_DNA"/>
</dbReference>
<evidence type="ECO:0000313" key="4">
    <source>
        <dbReference type="Proteomes" id="UP001266305"/>
    </source>
</evidence>
<gene>
    <name evidence="3" type="ORF">P7K49_034613</name>
</gene>
<feature type="chain" id="PRO_5047284681" evidence="2">
    <location>
        <begin position="26"/>
        <end position="84"/>
    </location>
</feature>
<comment type="caution">
    <text evidence="3">The sequence shown here is derived from an EMBL/GenBank/DDBJ whole genome shotgun (WGS) entry which is preliminary data.</text>
</comment>
<organism evidence="3 4">
    <name type="scientific">Saguinus oedipus</name>
    <name type="common">Cotton-top tamarin</name>
    <name type="synonym">Oedipomidas oedipus</name>
    <dbReference type="NCBI Taxonomy" id="9490"/>
    <lineage>
        <taxon>Eukaryota</taxon>
        <taxon>Metazoa</taxon>
        <taxon>Chordata</taxon>
        <taxon>Craniata</taxon>
        <taxon>Vertebrata</taxon>
        <taxon>Euteleostomi</taxon>
        <taxon>Mammalia</taxon>
        <taxon>Eutheria</taxon>
        <taxon>Euarchontoglires</taxon>
        <taxon>Primates</taxon>
        <taxon>Haplorrhini</taxon>
        <taxon>Platyrrhini</taxon>
        <taxon>Cebidae</taxon>
        <taxon>Callitrichinae</taxon>
        <taxon>Saguinus</taxon>
    </lineage>
</organism>
<keyword evidence="2" id="KW-0732">Signal</keyword>
<name>A0ABQ9TV95_SAGOE</name>
<sequence>MTTSPTLQLLLRLLLWGLLLRRAEVRTRGARGAPGLEGGSERRTAGELYQHWERYRKECQETLAAAEPPSGVTKRAGDAERIRS</sequence>
<evidence type="ECO:0000313" key="3">
    <source>
        <dbReference type="EMBL" id="KAK2088706.1"/>
    </source>
</evidence>
<feature type="compositionally biased region" description="Basic and acidic residues" evidence="1">
    <location>
        <begin position="75"/>
        <end position="84"/>
    </location>
</feature>
<protein>
    <submittedName>
        <fullName evidence="3">Uncharacterized protein</fullName>
    </submittedName>
</protein>
<keyword evidence="4" id="KW-1185">Reference proteome</keyword>
<feature type="signal peptide" evidence="2">
    <location>
        <begin position="1"/>
        <end position="25"/>
    </location>
</feature>
<evidence type="ECO:0000256" key="2">
    <source>
        <dbReference type="SAM" id="SignalP"/>
    </source>
</evidence>
<proteinExistence type="predicted"/>
<dbReference type="Proteomes" id="UP001266305">
    <property type="component" value="Unassembled WGS sequence"/>
</dbReference>